<dbReference type="GeneID" id="27685417"/>
<comment type="pathway">
    <text evidence="18 19">Isoprenoid biosynthesis; isopentenyl diphosphate biosynthesis via mevalonate pathway; isopentenyl diphosphate from (R)-mevalonate: step 1/3.</text>
</comment>
<keyword evidence="10 19" id="KW-0067">ATP-binding</keyword>
<evidence type="ECO:0000256" key="10">
    <source>
        <dbReference type="ARBA" id="ARBA00022840"/>
    </source>
</evidence>
<dbReference type="EC" id="2.7.1.36" evidence="3 19"/>
<dbReference type="InterPro" id="IPR020568">
    <property type="entry name" value="Ribosomal_Su5_D2-typ_SF"/>
</dbReference>
<dbReference type="FunFam" id="3.30.70.890:FF:000003">
    <property type="entry name" value="Mevalonate kinase"/>
    <property type="match status" value="1"/>
</dbReference>
<evidence type="ECO:0000256" key="7">
    <source>
        <dbReference type="ARBA" id="ARBA00022723"/>
    </source>
</evidence>
<dbReference type="VEuPathDB" id="FungiDB:SPPG_01779"/>
<dbReference type="GO" id="GO:0005524">
    <property type="term" value="F:ATP binding"/>
    <property type="evidence" value="ECO:0007669"/>
    <property type="project" value="UniProtKB-KW"/>
</dbReference>
<comment type="function">
    <text evidence="19">Mevalonate kinase; part of the second module of ergosterol biosynthesis pathway that includes the middle steps of the pathway. The second module is carried out in the vacuole and involves the formation of farnesyl diphosphate, which is also an important intermediate in the biosynthesis of ubiquinone, dolichol, heme and prenylated proteins.</text>
</comment>
<dbReference type="InterPro" id="IPR006204">
    <property type="entry name" value="GHMP_kinase_N_dom"/>
</dbReference>
<evidence type="ECO:0000256" key="15">
    <source>
        <dbReference type="ARBA" id="ARBA00023166"/>
    </source>
</evidence>
<keyword evidence="16 19" id="KW-0753">Steroid metabolism</keyword>
<dbReference type="STRING" id="645134.A0A0L0HP16"/>
<dbReference type="PROSITE" id="PS00627">
    <property type="entry name" value="GHMP_KINASES_ATP"/>
    <property type="match status" value="1"/>
</dbReference>
<evidence type="ECO:0000256" key="18">
    <source>
        <dbReference type="ARBA" id="ARBA00029438"/>
    </source>
</evidence>
<dbReference type="InterPro" id="IPR006205">
    <property type="entry name" value="Mev_gal_kin"/>
</dbReference>
<keyword evidence="15 19" id="KW-1207">Sterol metabolism</keyword>
<dbReference type="OrthoDB" id="1652964at2759"/>
<keyword evidence="6 19" id="KW-0808">Transferase</keyword>
<dbReference type="AlphaFoldDB" id="A0A0L0HP16"/>
<comment type="catalytic activity">
    <reaction evidence="17">
        <text>(R)-mevalonate + ATP = (R)-5-phosphomevalonate + ADP + H(+)</text>
        <dbReference type="Rhea" id="RHEA:17065"/>
        <dbReference type="ChEBI" id="CHEBI:15378"/>
        <dbReference type="ChEBI" id="CHEBI:30616"/>
        <dbReference type="ChEBI" id="CHEBI:36464"/>
        <dbReference type="ChEBI" id="CHEBI:58146"/>
        <dbReference type="ChEBI" id="CHEBI:456216"/>
        <dbReference type="EC" id="2.7.1.36"/>
    </reaction>
    <physiologicalReaction direction="left-to-right" evidence="17">
        <dbReference type="Rhea" id="RHEA:17066"/>
    </physiologicalReaction>
</comment>
<dbReference type="Pfam" id="PF00288">
    <property type="entry name" value="GHMP_kinases_N"/>
    <property type="match status" value="1"/>
</dbReference>
<dbReference type="SUPFAM" id="SSF54211">
    <property type="entry name" value="Ribosomal protein S5 domain 2-like"/>
    <property type="match status" value="1"/>
</dbReference>
<dbReference type="PANTHER" id="PTHR43290:SF2">
    <property type="entry name" value="MEVALONATE KINASE"/>
    <property type="match status" value="1"/>
</dbReference>
<keyword evidence="8 19" id="KW-0547">Nucleotide-binding</keyword>
<evidence type="ECO:0000256" key="2">
    <source>
        <dbReference type="ARBA" id="ARBA00006495"/>
    </source>
</evidence>
<keyword evidence="11" id="KW-0460">Magnesium</keyword>
<dbReference type="SUPFAM" id="SSF55060">
    <property type="entry name" value="GHMP Kinase, C-terminal domain"/>
    <property type="match status" value="1"/>
</dbReference>
<dbReference type="OMA" id="LMDFNHG"/>
<reference evidence="22 23" key="1">
    <citation type="submission" date="2009-08" db="EMBL/GenBank/DDBJ databases">
        <title>The Genome Sequence of Spizellomyces punctatus strain DAOM BR117.</title>
        <authorList>
            <consortium name="The Broad Institute Genome Sequencing Platform"/>
            <person name="Russ C."/>
            <person name="Cuomo C."/>
            <person name="Shea T."/>
            <person name="Young S.K."/>
            <person name="Zeng Q."/>
            <person name="Koehrsen M."/>
            <person name="Haas B."/>
            <person name="Borodovsky M."/>
            <person name="Guigo R."/>
            <person name="Alvarado L."/>
            <person name="Berlin A."/>
            <person name="Bochicchio J."/>
            <person name="Borenstein D."/>
            <person name="Chapman S."/>
            <person name="Chen Z."/>
            <person name="Engels R."/>
            <person name="Freedman E."/>
            <person name="Gellesch M."/>
            <person name="Goldberg J."/>
            <person name="Griggs A."/>
            <person name="Gujja S."/>
            <person name="Heiman D."/>
            <person name="Hepburn T."/>
            <person name="Howarth C."/>
            <person name="Jen D."/>
            <person name="Larson L."/>
            <person name="Lewis B."/>
            <person name="Mehta T."/>
            <person name="Park D."/>
            <person name="Pearson M."/>
            <person name="Roberts A."/>
            <person name="Saif S."/>
            <person name="Shenoy N."/>
            <person name="Sisk P."/>
            <person name="Stolte C."/>
            <person name="Sykes S."/>
            <person name="Thomson T."/>
            <person name="Walk T."/>
            <person name="White J."/>
            <person name="Yandava C."/>
            <person name="Burger G."/>
            <person name="Gray M.W."/>
            <person name="Holland P.W.H."/>
            <person name="King N."/>
            <person name="Lang F.B.F."/>
            <person name="Roger A.J."/>
            <person name="Ruiz-Trillo I."/>
            <person name="Lander E."/>
            <person name="Nusbaum C."/>
        </authorList>
    </citation>
    <scope>NUCLEOTIDE SEQUENCE [LARGE SCALE GENOMIC DNA]</scope>
    <source>
        <strain evidence="22 23">DAOM BR117</strain>
    </source>
</reference>
<evidence type="ECO:0000256" key="13">
    <source>
        <dbReference type="ARBA" id="ARBA00023011"/>
    </source>
</evidence>
<evidence type="ECO:0000256" key="4">
    <source>
        <dbReference type="ARBA" id="ARBA00022490"/>
    </source>
</evidence>
<evidence type="ECO:0000259" key="21">
    <source>
        <dbReference type="Pfam" id="PF08544"/>
    </source>
</evidence>
<evidence type="ECO:0000256" key="3">
    <source>
        <dbReference type="ARBA" id="ARBA00012103"/>
    </source>
</evidence>
<feature type="domain" description="GHMP kinase C-terminal" evidence="21">
    <location>
        <begin position="298"/>
        <end position="363"/>
    </location>
</feature>
<dbReference type="Gene3D" id="3.30.70.890">
    <property type="entry name" value="GHMP kinase, C-terminal domain"/>
    <property type="match status" value="1"/>
</dbReference>
<evidence type="ECO:0000256" key="16">
    <source>
        <dbReference type="ARBA" id="ARBA00023221"/>
    </source>
</evidence>
<sequence>MQEVALPDVDSILISAPGKVILFGEHAVVYGKSAVAASLGLRTYAWMRPTGDQTVTLRLPDICSSAIQWDLTALSDFVTSHNVVSSCEPTSLTDNKEAAAQPLLKSIAMVPGARQASLAFLHLYTSLFKEPQGIEVCVRSALPVGAGLGSSASYSVCIAAGLLALNGYVKMPKMSNTAYDATELKLVNDWAFVSEKVIHGNPSGVDNAVSTYGGAMLYTNGKMEPLNGFKSIQFILTDTCVPKNTKAQVENVRIRRVQFGPILDPLMDSMQGISNTCKDLFGALEQSDITLSDVLTGMEELVDMNHCILAACGVSHPSLERIRQLTARYGLRSKLTGAGGGGCALTLLRDDTGVDLIEKVKSELRAESFRCFETSVGCHGVRWASLPLDSKDWMDHWKHFVENRNVDWNILSNI</sequence>
<evidence type="ECO:0000256" key="5">
    <source>
        <dbReference type="ARBA" id="ARBA00022516"/>
    </source>
</evidence>
<keyword evidence="9 19" id="KW-0418">Kinase</keyword>
<dbReference type="InterPro" id="IPR014721">
    <property type="entry name" value="Ribsml_uS5_D2-typ_fold_subgr"/>
</dbReference>
<evidence type="ECO:0000256" key="8">
    <source>
        <dbReference type="ARBA" id="ARBA00022741"/>
    </source>
</evidence>
<dbReference type="PANTHER" id="PTHR43290">
    <property type="entry name" value="MEVALONATE KINASE"/>
    <property type="match status" value="1"/>
</dbReference>
<keyword evidence="12 19" id="KW-0752">Steroid biosynthesis</keyword>
<evidence type="ECO:0000256" key="1">
    <source>
        <dbReference type="ARBA" id="ARBA00004496"/>
    </source>
</evidence>
<keyword evidence="7" id="KW-0479">Metal-binding</keyword>
<dbReference type="GO" id="GO:0046872">
    <property type="term" value="F:metal ion binding"/>
    <property type="evidence" value="ECO:0007669"/>
    <property type="project" value="UniProtKB-KW"/>
</dbReference>
<dbReference type="NCBIfam" id="TIGR00549">
    <property type="entry name" value="mevalon_kin"/>
    <property type="match status" value="1"/>
</dbReference>
<keyword evidence="23" id="KW-1185">Reference proteome</keyword>
<keyword evidence="13 19" id="KW-0756">Sterol biosynthesis</keyword>
<dbReference type="FunCoup" id="A0A0L0HP16">
    <property type="interactions" value="289"/>
</dbReference>
<evidence type="ECO:0000313" key="22">
    <source>
        <dbReference type="EMBL" id="KND02695.1"/>
    </source>
</evidence>
<protein>
    <recommendedName>
        <fullName evidence="3 19">Mevalonate kinase</fullName>
        <shortName evidence="19">MK</shortName>
        <ecNumber evidence="3 19">2.7.1.36</ecNumber>
    </recommendedName>
</protein>
<proteinExistence type="inferred from homology"/>
<comment type="similarity">
    <text evidence="2 19">Belongs to the GHMP kinase family. Mevalonate kinase subfamily.</text>
</comment>
<name>A0A0L0HP16_SPIPD</name>
<dbReference type="PRINTS" id="PR00959">
    <property type="entry name" value="MEVGALKINASE"/>
</dbReference>
<evidence type="ECO:0000256" key="6">
    <source>
        <dbReference type="ARBA" id="ARBA00022679"/>
    </source>
</evidence>
<evidence type="ECO:0000259" key="20">
    <source>
        <dbReference type="Pfam" id="PF00288"/>
    </source>
</evidence>
<keyword evidence="4 19" id="KW-0963">Cytoplasm</keyword>
<evidence type="ECO:0000256" key="14">
    <source>
        <dbReference type="ARBA" id="ARBA00023098"/>
    </source>
</evidence>
<evidence type="ECO:0000256" key="19">
    <source>
        <dbReference type="RuleBase" id="RU363087"/>
    </source>
</evidence>
<organism evidence="22 23">
    <name type="scientific">Spizellomyces punctatus (strain DAOM BR117)</name>
    <dbReference type="NCBI Taxonomy" id="645134"/>
    <lineage>
        <taxon>Eukaryota</taxon>
        <taxon>Fungi</taxon>
        <taxon>Fungi incertae sedis</taxon>
        <taxon>Chytridiomycota</taxon>
        <taxon>Chytridiomycota incertae sedis</taxon>
        <taxon>Chytridiomycetes</taxon>
        <taxon>Spizellomycetales</taxon>
        <taxon>Spizellomycetaceae</taxon>
        <taxon>Spizellomyces</taxon>
    </lineage>
</organism>
<dbReference type="InterPro" id="IPR006203">
    <property type="entry name" value="GHMP_knse_ATP-bd_CS"/>
</dbReference>
<dbReference type="RefSeq" id="XP_016610734.1">
    <property type="nucleotide sequence ID" value="XM_016750093.1"/>
</dbReference>
<dbReference type="Gene3D" id="3.30.230.10">
    <property type="match status" value="1"/>
</dbReference>
<keyword evidence="5 19" id="KW-0444">Lipid biosynthesis</keyword>
<dbReference type="InterPro" id="IPR036554">
    <property type="entry name" value="GHMP_kinase_C_sf"/>
</dbReference>
<dbReference type="GO" id="GO:0019287">
    <property type="term" value="P:isopentenyl diphosphate biosynthetic process, mevalonate pathway"/>
    <property type="evidence" value="ECO:0007669"/>
    <property type="project" value="UniProtKB-UniPathway"/>
</dbReference>
<dbReference type="UniPathway" id="UPA00057">
    <property type="reaction ID" value="UER00098"/>
</dbReference>
<comment type="subcellular location">
    <subcellularLocation>
        <location evidence="1 19">Cytoplasm</location>
    </subcellularLocation>
</comment>
<dbReference type="EMBL" id="KQ257452">
    <property type="protein sequence ID" value="KND02695.1"/>
    <property type="molecule type" value="Genomic_DNA"/>
</dbReference>
<dbReference type="InterPro" id="IPR013750">
    <property type="entry name" value="GHMP_kinase_C_dom"/>
</dbReference>
<evidence type="ECO:0000256" key="12">
    <source>
        <dbReference type="ARBA" id="ARBA00022955"/>
    </source>
</evidence>
<dbReference type="Pfam" id="PF08544">
    <property type="entry name" value="GHMP_kinases_C"/>
    <property type="match status" value="1"/>
</dbReference>
<evidence type="ECO:0000256" key="9">
    <source>
        <dbReference type="ARBA" id="ARBA00022777"/>
    </source>
</evidence>
<keyword evidence="14 19" id="KW-0443">Lipid metabolism</keyword>
<dbReference type="Proteomes" id="UP000053201">
    <property type="component" value="Unassembled WGS sequence"/>
</dbReference>
<accession>A0A0L0HP16</accession>
<feature type="domain" description="GHMP kinase N-terminal" evidence="20">
    <location>
        <begin position="128"/>
        <end position="214"/>
    </location>
</feature>
<evidence type="ECO:0000256" key="11">
    <source>
        <dbReference type="ARBA" id="ARBA00022842"/>
    </source>
</evidence>
<evidence type="ECO:0000313" key="23">
    <source>
        <dbReference type="Proteomes" id="UP000053201"/>
    </source>
</evidence>
<evidence type="ECO:0000256" key="17">
    <source>
        <dbReference type="ARBA" id="ARBA00029310"/>
    </source>
</evidence>
<dbReference type="GO" id="GO:0004496">
    <property type="term" value="F:mevalonate kinase activity"/>
    <property type="evidence" value="ECO:0007669"/>
    <property type="project" value="UniProtKB-EC"/>
</dbReference>
<dbReference type="GO" id="GO:0005829">
    <property type="term" value="C:cytosol"/>
    <property type="evidence" value="ECO:0007669"/>
    <property type="project" value="TreeGrafter"/>
</dbReference>
<dbReference type="InParanoid" id="A0A0L0HP16"/>
<dbReference type="eggNOG" id="KOG1511">
    <property type="taxonomic scope" value="Eukaryota"/>
</dbReference>
<gene>
    <name evidence="22" type="ORF">SPPG_01779</name>
</gene>
<dbReference type="GO" id="GO:0006696">
    <property type="term" value="P:ergosterol biosynthetic process"/>
    <property type="evidence" value="ECO:0007669"/>
    <property type="project" value="TreeGrafter"/>
</dbReference>